<organism evidence="1 2">
    <name type="scientific">Acidithiobacillus caldus</name>
    <dbReference type="NCBI Taxonomy" id="33059"/>
    <lineage>
        <taxon>Bacteria</taxon>
        <taxon>Pseudomonadati</taxon>
        <taxon>Pseudomonadota</taxon>
        <taxon>Acidithiobacillia</taxon>
        <taxon>Acidithiobacillales</taxon>
        <taxon>Acidithiobacillaceae</taxon>
        <taxon>Acidithiobacillus</taxon>
    </lineage>
</organism>
<sequence>MKTYRVWSEDPADAVPIDAASPMAAAEIYGRFNLEPDFGPEVVFVQELIPGSRVLRFSVSIEVEVKCSVQLLFESPSLADENQVSEALSNAQYLIPLEIPDEK</sequence>
<proteinExistence type="predicted"/>
<dbReference type="EMBL" id="LZYH01000343">
    <property type="protein sequence ID" value="OFC61715.1"/>
    <property type="molecule type" value="Genomic_DNA"/>
</dbReference>
<reference evidence="1 2" key="1">
    <citation type="submission" date="2016-06" db="EMBL/GenBank/DDBJ databases">
        <title>Gene turnover analysis identifies the evolutionary adaptation of the extremophile Acidithiobacillus caldus.</title>
        <authorList>
            <person name="Zhang X."/>
        </authorList>
    </citation>
    <scope>NUCLEOTIDE SEQUENCE [LARGE SCALE GENOMIC DNA]</scope>
    <source>
        <strain evidence="1 2">S1</strain>
    </source>
</reference>
<dbReference type="Proteomes" id="UP000175707">
    <property type="component" value="Unassembled WGS sequence"/>
</dbReference>
<name>A0A1E7YZC2_9PROT</name>
<gene>
    <name evidence="1" type="ORF">BAE30_04155</name>
</gene>
<protein>
    <submittedName>
        <fullName evidence="1">Uncharacterized protein</fullName>
    </submittedName>
</protein>
<dbReference type="AlphaFoldDB" id="A0A1E7YZC2"/>
<evidence type="ECO:0000313" key="2">
    <source>
        <dbReference type="Proteomes" id="UP000175707"/>
    </source>
</evidence>
<accession>A0A1E7YZC2</accession>
<evidence type="ECO:0000313" key="1">
    <source>
        <dbReference type="EMBL" id="OFC61715.1"/>
    </source>
</evidence>
<comment type="caution">
    <text evidence="1">The sequence shown here is derived from an EMBL/GenBank/DDBJ whole genome shotgun (WGS) entry which is preliminary data.</text>
</comment>